<keyword evidence="1" id="KW-0547">Nucleotide-binding</keyword>
<evidence type="ECO:0000313" key="3">
    <source>
        <dbReference type="EMBL" id="WVZ78546.1"/>
    </source>
</evidence>
<evidence type="ECO:0000256" key="1">
    <source>
        <dbReference type="RuleBase" id="RU363044"/>
    </source>
</evidence>
<keyword evidence="1" id="KW-0233">DNA recombination</keyword>
<feature type="domain" description="DNA helicase Pif1-like DEAD-box helicase" evidence="2">
    <location>
        <begin position="288"/>
        <end position="335"/>
    </location>
</feature>
<dbReference type="EC" id="5.6.2.3" evidence="1"/>
<gene>
    <name evidence="3" type="ORF">U9M48_026238</name>
</gene>
<dbReference type="InterPro" id="IPR010285">
    <property type="entry name" value="DNA_helicase_pif1-like_DEAD"/>
</dbReference>
<sequence>MCICLKHVIQADHITEVQTMFVVIALLFSEGDDVPDPKIVSDLMTMLNEHNPLVQKFRMARDRLLSPDSPDIAIKLRGVLDGHGDMYSTPSASELAALIIGGSSPQESSFDIIVETRSSQLKSVSPIHPSLMALQYPLLFPYGQPGFHTSIKLTETDYRDGGRDMSSMYEFYASAMHYRPGQPNPALCSGRLSQQYQGISDAIGRGAATEAISCETGQKPSDRADMVVRVFHMKLEEYLTDIKEGRFYGPIRAGIPSGHDTINRLILEELSYDRNKLLADSIRYSNALNSEQQEIYKNVIHRISKGDSFWYFISGHGGTGKMFLWNAILATLRMEYVLLRHVHEQSQDWTIKVRVTRISTHLDPHNPSKIMRLSFVLLDEER</sequence>
<comment type="cofactor">
    <cofactor evidence="1">
        <name>Mg(2+)</name>
        <dbReference type="ChEBI" id="CHEBI:18420"/>
    </cofactor>
</comment>
<comment type="similarity">
    <text evidence="1">Belongs to the helicase family.</text>
</comment>
<name>A0AAQ3WYT3_PASNO</name>
<dbReference type="Proteomes" id="UP001341281">
    <property type="component" value="Chromosome 06"/>
</dbReference>
<dbReference type="Pfam" id="PF05970">
    <property type="entry name" value="PIF1"/>
    <property type="match status" value="1"/>
</dbReference>
<dbReference type="GO" id="GO:0016787">
    <property type="term" value="F:hydrolase activity"/>
    <property type="evidence" value="ECO:0007669"/>
    <property type="project" value="UniProtKB-KW"/>
</dbReference>
<dbReference type="GO" id="GO:0006281">
    <property type="term" value="P:DNA repair"/>
    <property type="evidence" value="ECO:0007669"/>
    <property type="project" value="UniProtKB-KW"/>
</dbReference>
<evidence type="ECO:0000313" key="4">
    <source>
        <dbReference type="Proteomes" id="UP001341281"/>
    </source>
</evidence>
<reference evidence="3 4" key="1">
    <citation type="submission" date="2024-02" db="EMBL/GenBank/DDBJ databases">
        <title>High-quality chromosome-scale genome assembly of Pensacola bahiagrass (Paspalum notatum Flugge var. saurae).</title>
        <authorList>
            <person name="Vega J.M."/>
            <person name="Podio M."/>
            <person name="Orjuela J."/>
            <person name="Siena L.A."/>
            <person name="Pessino S.C."/>
            <person name="Combes M.C."/>
            <person name="Mariac C."/>
            <person name="Albertini E."/>
            <person name="Pupilli F."/>
            <person name="Ortiz J.P.A."/>
            <person name="Leblanc O."/>
        </authorList>
    </citation>
    <scope>NUCLEOTIDE SEQUENCE [LARGE SCALE GENOMIC DNA]</scope>
    <source>
        <strain evidence="3">R1</strain>
        <tissue evidence="3">Leaf</tissue>
    </source>
</reference>
<keyword evidence="4" id="KW-1185">Reference proteome</keyword>
<keyword evidence="1" id="KW-0227">DNA damage</keyword>
<keyword evidence="1" id="KW-0378">Hydrolase</keyword>
<keyword evidence="1" id="KW-0347">Helicase</keyword>
<protein>
    <recommendedName>
        <fullName evidence="1">ATP-dependent DNA helicase</fullName>
        <ecNumber evidence="1">5.6.2.3</ecNumber>
    </recommendedName>
</protein>
<dbReference type="GO" id="GO:0043139">
    <property type="term" value="F:5'-3' DNA helicase activity"/>
    <property type="evidence" value="ECO:0007669"/>
    <property type="project" value="UniProtKB-EC"/>
</dbReference>
<keyword evidence="1" id="KW-0067">ATP-binding</keyword>
<dbReference type="AlphaFoldDB" id="A0AAQ3WYT3"/>
<dbReference type="GO" id="GO:0006310">
    <property type="term" value="P:DNA recombination"/>
    <property type="evidence" value="ECO:0007669"/>
    <property type="project" value="UniProtKB-KW"/>
</dbReference>
<dbReference type="PANTHER" id="PTHR45786">
    <property type="entry name" value="DNA BINDING PROTEIN-LIKE"/>
    <property type="match status" value="1"/>
</dbReference>
<dbReference type="GO" id="GO:0005524">
    <property type="term" value="F:ATP binding"/>
    <property type="evidence" value="ECO:0007669"/>
    <property type="project" value="UniProtKB-KW"/>
</dbReference>
<keyword evidence="1" id="KW-0234">DNA repair</keyword>
<dbReference type="PANTHER" id="PTHR45786:SF74">
    <property type="entry name" value="ATP-DEPENDENT DNA HELICASE"/>
    <property type="match status" value="1"/>
</dbReference>
<dbReference type="GO" id="GO:0000723">
    <property type="term" value="P:telomere maintenance"/>
    <property type="evidence" value="ECO:0007669"/>
    <property type="project" value="InterPro"/>
</dbReference>
<proteinExistence type="inferred from homology"/>
<accession>A0AAQ3WYT3</accession>
<comment type="catalytic activity">
    <reaction evidence="1">
        <text>ATP + H2O = ADP + phosphate + H(+)</text>
        <dbReference type="Rhea" id="RHEA:13065"/>
        <dbReference type="ChEBI" id="CHEBI:15377"/>
        <dbReference type="ChEBI" id="CHEBI:15378"/>
        <dbReference type="ChEBI" id="CHEBI:30616"/>
        <dbReference type="ChEBI" id="CHEBI:43474"/>
        <dbReference type="ChEBI" id="CHEBI:456216"/>
        <dbReference type="EC" id="5.6.2.3"/>
    </reaction>
</comment>
<dbReference type="EMBL" id="CP144750">
    <property type="protein sequence ID" value="WVZ78546.1"/>
    <property type="molecule type" value="Genomic_DNA"/>
</dbReference>
<evidence type="ECO:0000259" key="2">
    <source>
        <dbReference type="Pfam" id="PF05970"/>
    </source>
</evidence>
<organism evidence="3 4">
    <name type="scientific">Paspalum notatum var. saurae</name>
    <dbReference type="NCBI Taxonomy" id="547442"/>
    <lineage>
        <taxon>Eukaryota</taxon>
        <taxon>Viridiplantae</taxon>
        <taxon>Streptophyta</taxon>
        <taxon>Embryophyta</taxon>
        <taxon>Tracheophyta</taxon>
        <taxon>Spermatophyta</taxon>
        <taxon>Magnoliopsida</taxon>
        <taxon>Liliopsida</taxon>
        <taxon>Poales</taxon>
        <taxon>Poaceae</taxon>
        <taxon>PACMAD clade</taxon>
        <taxon>Panicoideae</taxon>
        <taxon>Andropogonodae</taxon>
        <taxon>Paspaleae</taxon>
        <taxon>Paspalinae</taxon>
        <taxon>Paspalum</taxon>
    </lineage>
</organism>